<organism evidence="2 3">
    <name type="scientific">Hyella patelloides LEGE 07179</name>
    <dbReference type="NCBI Taxonomy" id="945734"/>
    <lineage>
        <taxon>Bacteria</taxon>
        <taxon>Bacillati</taxon>
        <taxon>Cyanobacteriota</taxon>
        <taxon>Cyanophyceae</taxon>
        <taxon>Pleurocapsales</taxon>
        <taxon>Hyellaceae</taxon>
        <taxon>Hyella</taxon>
    </lineage>
</organism>
<evidence type="ECO:0000313" key="3">
    <source>
        <dbReference type="Proteomes" id="UP000320055"/>
    </source>
</evidence>
<keyword evidence="3" id="KW-1185">Reference proteome</keyword>
<dbReference type="AlphaFoldDB" id="A0A563W1G9"/>
<name>A0A563W1G9_9CYAN</name>
<sequence>MRKREIPNIPPTVNKPSAGEKSKGTDVELRVGLIVPKVVNMGLLLKLSTDIKFALASNTLVCVLLTAKS</sequence>
<evidence type="ECO:0000313" key="2">
    <source>
        <dbReference type="EMBL" id="VEP17510.1"/>
    </source>
</evidence>
<evidence type="ECO:0000256" key="1">
    <source>
        <dbReference type="SAM" id="MobiDB-lite"/>
    </source>
</evidence>
<proteinExistence type="predicted"/>
<gene>
    <name evidence="2" type="ORF">H1P_620019</name>
</gene>
<dbReference type="Proteomes" id="UP000320055">
    <property type="component" value="Unassembled WGS sequence"/>
</dbReference>
<reference evidence="2 3" key="1">
    <citation type="submission" date="2019-01" db="EMBL/GenBank/DDBJ databases">
        <authorList>
            <person name="Brito A."/>
        </authorList>
    </citation>
    <scope>NUCLEOTIDE SEQUENCE [LARGE SCALE GENOMIC DNA]</scope>
    <source>
        <strain evidence="2">1</strain>
    </source>
</reference>
<accession>A0A563W1G9</accession>
<protein>
    <submittedName>
        <fullName evidence="2">Uncharacterized protein</fullName>
    </submittedName>
</protein>
<feature type="region of interest" description="Disordered" evidence="1">
    <location>
        <begin position="1"/>
        <end position="24"/>
    </location>
</feature>
<dbReference type="EMBL" id="CAACVJ010000579">
    <property type="protein sequence ID" value="VEP17510.1"/>
    <property type="molecule type" value="Genomic_DNA"/>
</dbReference>